<dbReference type="Pfam" id="PF12158">
    <property type="entry name" value="DUF3592"/>
    <property type="match status" value="1"/>
</dbReference>
<dbReference type="OrthoDB" id="9024003at2"/>
<accession>W0RHS6</accession>
<dbReference type="Proteomes" id="UP000019151">
    <property type="component" value="Chromosome"/>
</dbReference>
<organism evidence="3 4">
    <name type="scientific">Gemmatirosa kalamazoonensis</name>
    <dbReference type="NCBI Taxonomy" id="861299"/>
    <lineage>
        <taxon>Bacteria</taxon>
        <taxon>Pseudomonadati</taxon>
        <taxon>Gemmatimonadota</taxon>
        <taxon>Gemmatimonadia</taxon>
        <taxon>Gemmatimonadales</taxon>
        <taxon>Gemmatimonadaceae</taxon>
        <taxon>Gemmatirosa</taxon>
    </lineage>
</organism>
<keyword evidence="4" id="KW-1185">Reference proteome</keyword>
<feature type="domain" description="DUF3592" evidence="2">
    <location>
        <begin position="51"/>
        <end position="122"/>
    </location>
</feature>
<evidence type="ECO:0000259" key="2">
    <source>
        <dbReference type="Pfam" id="PF12158"/>
    </source>
</evidence>
<dbReference type="RefSeq" id="WP_025410479.1">
    <property type="nucleotide sequence ID" value="NZ_CP007128.1"/>
</dbReference>
<keyword evidence="1" id="KW-0812">Transmembrane</keyword>
<dbReference type="InParanoid" id="W0RHS6"/>
<dbReference type="EMBL" id="CP007128">
    <property type="protein sequence ID" value="AHG88958.1"/>
    <property type="molecule type" value="Genomic_DNA"/>
</dbReference>
<dbReference type="HOGENOM" id="CLU_1692964_0_0_0"/>
<evidence type="ECO:0000256" key="1">
    <source>
        <dbReference type="SAM" id="Phobius"/>
    </source>
</evidence>
<evidence type="ECO:0000313" key="3">
    <source>
        <dbReference type="EMBL" id="AHG88958.1"/>
    </source>
</evidence>
<evidence type="ECO:0000313" key="4">
    <source>
        <dbReference type="Proteomes" id="UP000019151"/>
    </source>
</evidence>
<gene>
    <name evidence="3" type="ORF">J421_1421</name>
</gene>
<name>W0RHS6_9BACT</name>
<feature type="transmembrane region" description="Helical" evidence="1">
    <location>
        <begin position="126"/>
        <end position="150"/>
    </location>
</feature>
<keyword evidence="1" id="KW-0472">Membrane</keyword>
<feature type="transmembrane region" description="Helical" evidence="1">
    <location>
        <begin position="12"/>
        <end position="31"/>
    </location>
</feature>
<dbReference type="AlphaFoldDB" id="W0RHS6"/>
<dbReference type="InterPro" id="IPR021994">
    <property type="entry name" value="DUF3592"/>
</dbReference>
<keyword evidence="1" id="KW-1133">Transmembrane helix</keyword>
<protein>
    <recommendedName>
        <fullName evidence="2">DUF3592 domain-containing protein</fullName>
    </recommendedName>
</protein>
<sequence length="155" mass="16682">MSGAIRLTGLALLAARLGFSAAFGLMGLYLLSVERWLFARRLAFVRRGVVVDGRIVGFKTKTSTSTNLGGPLFAPVVEFITHDGQPVRVASSTYNRPNPYSIGQTVRVRYVPGDARSAELDAEARGWWVIVVVGVLLLTALVVASLPWLLGPPTS</sequence>
<proteinExistence type="predicted"/>
<reference evidence="3 4" key="1">
    <citation type="journal article" date="2014" name="Genome Announc.">
        <title>Genome Sequence and Methylome of Soil Bacterium Gemmatirosa kalamazoonensis KBS708T, a Member of the Rarely Cultivated Gemmatimonadetes Phylum.</title>
        <authorList>
            <person name="Debruyn J.M."/>
            <person name="Radosevich M."/>
            <person name="Wommack K.E."/>
            <person name="Polson S.W."/>
            <person name="Hauser L.J."/>
            <person name="Fawaz M.N."/>
            <person name="Korlach J."/>
            <person name="Tsai Y.C."/>
        </authorList>
    </citation>
    <scope>NUCLEOTIDE SEQUENCE [LARGE SCALE GENOMIC DNA]</scope>
    <source>
        <strain evidence="3 4">KBS708</strain>
    </source>
</reference>
<dbReference type="KEGG" id="gba:J421_1421"/>